<evidence type="ECO:0000256" key="2">
    <source>
        <dbReference type="ARBA" id="ARBA00008777"/>
    </source>
</evidence>
<keyword evidence="5 8" id="KW-0687">Ribonucleoprotein</keyword>
<dbReference type="PANTHER" id="PTHR14413">
    <property type="entry name" value="RIBOSOMAL PROTEIN L17"/>
    <property type="match status" value="1"/>
</dbReference>
<proteinExistence type="inferred from homology"/>
<dbReference type="Pfam" id="PF01196">
    <property type="entry name" value="Ribosomal_L17"/>
    <property type="match status" value="1"/>
</dbReference>
<evidence type="ECO:0000256" key="1">
    <source>
        <dbReference type="ARBA" id="ARBA00004173"/>
    </source>
</evidence>
<reference evidence="10" key="1">
    <citation type="submission" date="2018-05" db="EMBL/GenBank/DDBJ databases">
        <title>Draft genome sequence of Stemphylium lycopersici strain CIDEFI 213.</title>
        <authorList>
            <person name="Medina R."/>
            <person name="Franco M.E.E."/>
            <person name="Lucentini C.G."/>
            <person name="Saparrat M.C.N."/>
            <person name="Balatti P.A."/>
        </authorList>
    </citation>
    <scope>NUCLEOTIDE SEQUENCE [LARGE SCALE GENOMIC DNA]</scope>
    <source>
        <strain evidence="10">CIDEFI 213</strain>
    </source>
</reference>
<dbReference type="InterPro" id="IPR047859">
    <property type="entry name" value="Ribosomal_bL17_CS"/>
</dbReference>
<evidence type="ECO:0000256" key="5">
    <source>
        <dbReference type="ARBA" id="ARBA00023274"/>
    </source>
</evidence>
<evidence type="ECO:0000256" key="3">
    <source>
        <dbReference type="ARBA" id="ARBA00022980"/>
    </source>
</evidence>
<dbReference type="PANTHER" id="PTHR14413:SF16">
    <property type="entry name" value="LARGE RIBOSOMAL SUBUNIT PROTEIN BL17M"/>
    <property type="match status" value="1"/>
</dbReference>
<evidence type="ECO:0000313" key="9">
    <source>
        <dbReference type="EMBL" id="RAR02472.1"/>
    </source>
</evidence>
<dbReference type="Proteomes" id="UP000249619">
    <property type="component" value="Unassembled WGS sequence"/>
</dbReference>
<accession>A0A364MTS5</accession>
<keyword evidence="3 8" id="KW-0689">Ribosomal protein</keyword>
<dbReference type="EMBL" id="QGDH01000214">
    <property type="protein sequence ID" value="RAR02472.1"/>
    <property type="molecule type" value="Genomic_DNA"/>
</dbReference>
<comment type="subcellular location">
    <subcellularLocation>
        <location evidence="1">Mitochondrion</location>
    </subcellularLocation>
</comment>
<gene>
    <name evidence="9" type="ORF">DDE83_008569</name>
</gene>
<dbReference type="STRING" id="183478.A0A364MTS5"/>
<comment type="function">
    <text evidence="7">Component of the mitochondrial ribosome (mitoribosome), a dedicated translation machinery responsible for the synthesis of mitochondrial genome-encoded proteins, including at least some of the essential transmembrane subunits of the mitochondrial respiratory chain. The mitoribosomes are attached to the mitochondrial inner membrane and translation products are cotranslationally integrated into the membrane.</text>
</comment>
<dbReference type="GO" id="GO:0006412">
    <property type="term" value="P:translation"/>
    <property type="evidence" value="ECO:0007669"/>
    <property type="project" value="InterPro"/>
</dbReference>
<evidence type="ECO:0000256" key="7">
    <source>
        <dbReference type="ARBA" id="ARBA00037226"/>
    </source>
</evidence>
<comment type="similarity">
    <text evidence="2 8">Belongs to the bacterial ribosomal protein bL17 family.</text>
</comment>
<dbReference type="InterPro" id="IPR000456">
    <property type="entry name" value="Ribosomal_bL17"/>
</dbReference>
<evidence type="ECO:0000256" key="8">
    <source>
        <dbReference type="RuleBase" id="RU000660"/>
    </source>
</evidence>
<dbReference type="InterPro" id="IPR036373">
    <property type="entry name" value="Ribosomal_bL17_sf"/>
</dbReference>
<name>A0A364MTS5_STELY</name>
<comment type="caution">
    <text evidence="9">The sequence shown here is derived from an EMBL/GenBank/DDBJ whole genome shotgun (WGS) entry which is preliminary data.</text>
</comment>
<sequence>MAGGHMKYRHLSRSSAHRQALLRNLVTSLFKHETIATTWHKAKEAQRLAEKLITLGKKNTEATRRRATQIFYEPNTMVPKLFGPIRERYVNRPGGYTRVLRIEPMKEDQAESAILELVDGPKDMRFAMTAKTLARRPAKLGLSPGITMRVKKVTQFREGGVESLREMVERLRVEQEDGLDERILPPPRKVYPEDKMKREMHYFEEVDNYKLPNPIKKRHTKRQPKEKDLVEDVVVAEQVATPEPRKEVS</sequence>
<evidence type="ECO:0000256" key="4">
    <source>
        <dbReference type="ARBA" id="ARBA00023128"/>
    </source>
</evidence>
<dbReference type="GO" id="GO:0003735">
    <property type="term" value="F:structural constituent of ribosome"/>
    <property type="evidence" value="ECO:0007669"/>
    <property type="project" value="InterPro"/>
</dbReference>
<dbReference type="Gene3D" id="3.90.1030.10">
    <property type="entry name" value="Ribosomal protein L17"/>
    <property type="match status" value="1"/>
</dbReference>
<dbReference type="FunFam" id="3.90.1030.10:FF:000005">
    <property type="entry name" value="Probable 50S ribosomal protein L17"/>
    <property type="match status" value="1"/>
</dbReference>
<dbReference type="PROSITE" id="PS01167">
    <property type="entry name" value="RIBOSOMAL_L17"/>
    <property type="match status" value="1"/>
</dbReference>
<protein>
    <recommendedName>
        <fullName evidence="6">Large ribosomal subunit protein bL17m</fullName>
    </recommendedName>
</protein>
<dbReference type="HAMAP" id="MF_01368">
    <property type="entry name" value="Ribosomal_bL17"/>
    <property type="match status" value="1"/>
</dbReference>
<dbReference type="NCBIfam" id="TIGR00059">
    <property type="entry name" value="L17"/>
    <property type="match status" value="1"/>
</dbReference>
<dbReference type="AlphaFoldDB" id="A0A364MTS5"/>
<organism evidence="9 10">
    <name type="scientific">Stemphylium lycopersici</name>
    <name type="common">Tomato gray leaf spot disease fungus</name>
    <name type="synonym">Thyrospora lycopersici</name>
    <dbReference type="NCBI Taxonomy" id="183478"/>
    <lineage>
        <taxon>Eukaryota</taxon>
        <taxon>Fungi</taxon>
        <taxon>Dikarya</taxon>
        <taxon>Ascomycota</taxon>
        <taxon>Pezizomycotina</taxon>
        <taxon>Dothideomycetes</taxon>
        <taxon>Pleosporomycetidae</taxon>
        <taxon>Pleosporales</taxon>
        <taxon>Pleosporineae</taxon>
        <taxon>Pleosporaceae</taxon>
        <taxon>Stemphylium</taxon>
    </lineage>
</organism>
<dbReference type="GO" id="GO:0005762">
    <property type="term" value="C:mitochondrial large ribosomal subunit"/>
    <property type="evidence" value="ECO:0007669"/>
    <property type="project" value="TreeGrafter"/>
</dbReference>
<evidence type="ECO:0000313" key="10">
    <source>
        <dbReference type="Proteomes" id="UP000249619"/>
    </source>
</evidence>
<keyword evidence="4" id="KW-0496">Mitochondrion</keyword>
<keyword evidence="10" id="KW-1185">Reference proteome</keyword>
<dbReference type="SUPFAM" id="SSF64263">
    <property type="entry name" value="Prokaryotic ribosomal protein L17"/>
    <property type="match status" value="1"/>
</dbReference>
<evidence type="ECO:0000256" key="6">
    <source>
        <dbReference type="ARBA" id="ARBA00035290"/>
    </source>
</evidence>